<gene>
    <name evidence="1" type="ORF">B0H16DRAFT_1464659</name>
</gene>
<keyword evidence="2" id="KW-1185">Reference proteome</keyword>
<sequence>MDDPIKFNIVWVAVHSTTIPVRTQVGRAGTIFLFLQHRERDTTEGEQAPGHSLVAWSDFPSTIWLIYSMKIALSGLIYSISDQAPGKYQFFARWGPFLRSCGAAGAFATVGALQTIL</sequence>
<protein>
    <submittedName>
        <fullName evidence="1">Uncharacterized protein</fullName>
    </submittedName>
</protein>
<evidence type="ECO:0000313" key="2">
    <source>
        <dbReference type="Proteomes" id="UP001215598"/>
    </source>
</evidence>
<organism evidence="1 2">
    <name type="scientific">Mycena metata</name>
    <dbReference type="NCBI Taxonomy" id="1033252"/>
    <lineage>
        <taxon>Eukaryota</taxon>
        <taxon>Fungi</taxon>
        <taxon>Dikarya</taxon>
        <taxon>Basidiomycota</taxon>
        <taxon>Agaricomycotina</taxon>
        <taxon>Agaricomycetes</taxon>
        <taxon>Agaricomycetidae</taxon>
        <taxon>Agaricales</taxon>
        <taxon>Marasmiineae</taxon>
        <taxon>Mycenaceae</taxon>
        <taxon>Mycena</taxon>
    </lineage>
</organism>
<dbReference type="AlphaFoldDB" id="A0AAD7IE82"/>
<evidence type="ECO:0000313" key="1">
    <source>
        <dbReference type="EMBL" id="KAJ7741117.1"/>
    </source>
</evidence>
<accession>A0AAD7IE82</accession>
<dbReference type="EMBL" id="JARKIB010000100">
    <property type="protein sequence ID" value="KAJ7741117.1"/>
    <property type="molecule type" value="Genomic_DNA"/>
</dbReference>
<proteinExistence type="predicted"/>
<name>A0AAD7IE82_9AGAR</name>
<reference evidence="1" key="1">
    <citation type="submission" date="2023-03" db="EMBL/GenBank/DDBJ databases">
        <title>Massive genome expansion in bonnet fungi (Mycena s.s.) driven by repeated elements and novel gene families across ecological guilds.</title>
        <authorList>
            <consortium name="Lawrence Berkeley National Laboratory"/>
            <person name="Harder C.B."/>
            <person name="Miyauchi S."/>
            <person name="Viragh M."/>
            <person name="Kuo A."/>
            <person name="Thoen E."/>
            <person name="Andreopoulos B."/>
            <person name="Lu D."/>
            <person name="Skrede I."/>
            <person name="Drula E."/>
            <person name="Henrissat B."/>
            <person name="Morin E."/>
            <person name="Kohler A."/>
            <person name="Barry K."/>
            <person name="LaButti K."/>
            <person name="Morin E."/>
            <person name="Salamov A."/>
            <person name="Lipzen A."/>
            <person name="Mereny Z."/>
            <person name="Hegedus B."/>
            <person name="Baldrian P."/>
            <person name="Stursova M."/>
            <person name="Weitz H."/>
            <person name="Taylor A."/>
            <person name="Grigoriev I.V."/>
            <person name="Nagy L.G."/>
            <person name="Martin F."/>
            <person name="Kauserud H."/>
        </authorList>
    </citation>
    <scope>NUCLEOTIDE SEQUENCE</scope>
    <source>
        <strain evidence="1">CBHHK182m</strain>
    </source>
</reference>
<comment type="caution">
    <text evidence="1">The sequence shown here is derived from an EMBL/GenBank/DDBJ whole genome shotgun (WGS) entry which is preliminary data.</text>
</comment>
<dbReference type="Proteomes" id="UP001215598">
    <property type="component" value="Unassembled WGS sequence"/>
</dbReference>